<comment type="caution">
    <text evidence="3">The sequence shown here is derived from an EMBL/GenBank/DDBJ whole genome shotgun (WGS) entry which is preliminary data.</text>
</comment>
<evidence type="ECO:0000313" key="3">
    <source>
        <dbReference type="EMBL" id="KAK6726687.1"/>
    </source>
</evidence>
<dbReference type="Gene3D" id="1.10.472.10">
    <property type="entry name" value="Cyclin-like"/>
    <property type="match status" value="2"/>
</dbReference>
<feature type="transmembrane region" description="Helical" evidence="1">
    <location>
        <begin position="57"/>
        <end position="82"/>
    </location>
</feature>
<evidence type="ECO:0000313" key="4">
    <source>
        <dbReference type="Proteomes" id="UP001303046"/>
    </source>
</evidence>
<protein>
    <recommendedName>
        <fullName evidence="2">Cyclin C-terminal domain-containing protein</fullName>
    </recommendedName>
</protein>
<evidence type="ECO:0000259" key="2">
    <source>
        <dbReference type="Pfam" id="PF02984"/>
    </source>
</evidence>
<dbReference type="InterPro" id="IPR036915">
    <property type="entry name" value="Cyclin-like_sf"/>
</dbReference>
<accession>A0ABR1BN08</accession>
<proteinExistence type="predicted"/>
<dbReference type="InterPro" id="IPR004367">
    <property type="entry name" value="Cyclin_C-dom"/>
</dbReference>
<dbReference type="CDD" id="cd20537">
    <property type="entry name" value="CYCLIN_CCNO-like_rpt2"/>
    <property type="match status" value="1"/>
</dbReference>
<feature type="domain" description="Cyclin C-terminal" evidence="2">
    <location>
        <begin position="603"/>
        <end position="663"/>
    </location>
</feature>
<dbReference type="EMBL" id="JAVFWL010000001">
    <property type="protein sequence ID" value="KAK6726687.1"/>
    <property type="molecule type" value="Genomic_DNA"/>
</dbReference>
<keyword evidence="1" id="KW-1133">Transmembrane helix</keyword>
<dbReference type="Pfam" id="PF02984">
    <property type="entry name" value="Cyclin_C"/>
    <property type="match status" value="1"/>
</dbReference>
<dbReference type="Proteomes" id="UP001303046">
    <property type="component" value="Unassembled WGS sequence"/>
</dbReference>
<reference evidence="3 4" key="1">
    <citation type="submission" date="2023-08" db="EMBL/GenBank/DDBJ databases">
        <title>A Necator americanus chromosomal reference genome.</title>
        <authorList>
            <person name="Ilik V."/>
            <person name="Petrzelkova K.J."/>
            <person name="Pardy F."/>
            <person name="Fuh T."/>
            <person name="Niatou-Singa F.S."/>
            <person name="Gouil Q."/>
            <person name="Baker L."/>
            <person name="Ritchie M.E."/>
            <person name="Jex A.R."/>
            <person name="Gazzola D."/>
            <person name="Li H."/>
            <person name="Toshio Fujiwara R."/>
            <person name="Zhan B."/>
            <person name="Aroian R.V."/>
            <person name="Pafco B."/>
            <person name="Schwarz E.M."/>
        </authorList>
    </citation>
    <scope>NUCLEOTIDE SEQUENCE [LARGE SCALE GENOMIC DNA]</scope>
    <source>
        <strain evidence="3 4">Aroian</strain>
        <tissue evidence="3">Whole animal</tissue>
    </source>
</reference>
<name>A0ABR1BN08_NECAM</name>
<keyword evidence="1" id="KW-0812">Transmembrane</keyword>
<sequence>MERSDWDRVRILATATHLCTSPWFTSIPTAFPTAPLQVQPLAQLCVSHSARSCAGNLVVVIDVGPSPTAAGIIILFVILLMASKKSTFMSQRPIVSRPPALILPTLSSADHSLPQTNSFLSAEKRDAFYHSIKEEPVKDYGDQLAAQSINDYLHYTDIYSNACKASFGNQKIRAFDYVCPYRASQNTSALFPSLGTDISSNTSLCSDFSEKTEHTSIQGRDVAPRVISTITGIITPVSSPLPVSRRSAARGSQLAGYNTCQLSAKDSHSEGYSTCSSSRSWTSSASSNGRKFPNFTTYSHRSEDDEGFLDQGSGLSPVVDPLSLPLPPAEYIDAVEEGFTSCDLSLTQKSTGTISDFFSQSGSSSGSLSLCDGRRHQLDKSTNCREKSANYDSNAFVIHPPSSVSLPELGDKHSLSVDSAVTSDVSPVRSPVAKRGRFGLCESDGYDPGGEKTQSDSVVLDLERYCNEYAKETYFWLCHQEATIHAIGTSFMAAQKLGGASEANRRTAIMRAISEMRKLRHTVESIHLGAYIMDKCLDSFHIASGALVDVCAVSMVLGTKMEEYDSLRPGIVDGLAGASRDRSRLCQIEKRIIHELDDGLCFPTPLVFANFMLAYIRSDQEQIRFAHYLLELALLESRFRDDGGARVAHAAVCISFAMVKKKDTIFDSECQALLDVEIHLFDLTKLPVGSTRDVMRELAVEMGRAVEEKHPVLIDYLAEDNKRVCFCEISPALWNFICGAHAYLWESSALEIFV</sequence>
<dbReference type="SUPFAM" id="SSF47954">
    <property type="entry name" value="Cyclin-like"/>
    <property type="match status" value="2"/>
</dbReference>
<gene>
    <name evidence="3" type="primary">Necator_chrI.g919</name>
    <name evidence="3" type="ORF">RB195_004795</name>
</gene>
<keyword evidence="1" id="KW-0472">Membrane</keyword>
<keyword evidence="4" id="KW-1185">Reference proteome</keyword>
<organism evidence="3 4">
    <name type="scientific">Necator americanus</name>
    <name type="common">Human hookworm</name>
    <dbReference type="NCBI Taxonomy" id="51031"/>
    <lineage>
        <taxon>Eukaryota</taxon>
        <taxon>Metazoa</taxon>
        <taxon>Ecdysozoa</taxon>
        <taxon>Nematoda</taxon>
        <taxon>Chromadorea</taxon>
        <taxon>Rhabditida</taxon>
        <taxon>Rhabditina</taxon>
        <taxon>Rhabditomorpha</taxon>
        <taxon>Strongyloidea</taxon>
        <taxon>Ancylostomatidae</taxon>
        <taxon>Bunostominae</taxon>
        <taxon>Necator</taxon>
    </lineage>
</organism>
<evidence type="ECO:0000256" key="1">
    <source>
        <dbReference type="SAM" id="Phobius"/>
    </source>
</evidence>